<sequence>MEYFFMKKTTSGYIALQKGILSLTSQNSEDRYRQFEEFYPALLNRIPKKIIVSYLGVSRETLSEKL</sequence>
<organism evidence="1 2">
    <name type="scientific">Salegentibacter flavus</name>
    <dbReference type="NCBI Taxonomy" id="287099"/>
    <lineage>
        <taxon>Bacteria</taxon>
        <taxon>Pseudomonadati</taxon>
        <taxon>Bacteroidota</taxon>
        <taxon>Flavobacteriia</taxon>
        <taxon>Flavobacteriales</taxon>
        <taxon>Flavobacteriaceae</taxon>
        <taxon>Salegentibacter</taxon>
    </lineage>
</organism>
<reference evidence="1 2" key="1">
    <citation type="submission" date="2016-10" db="EMBL/GenBank/DDBJ databases">
        <authorList>
            <person name="de Groot N.N."/>
        </authorList>
    </citation>
    <scope>NUCLEOTIDE SEQUENCE [LARGE SCALE GENOMIC DNA]</scope>
    <source>
        <strain evidence="1 2">DSM 17794</strain>
    </source>
</reference>
<evidence type="ECO:0008006" key="3">
    <source>
        <dbReference type="Google" id="ProtNLM"/>
    </source>
</evidence>
<dbReference type="STRING" id="287099.SAMN05660413_03069"/>
<protein>
    <recommendedName>
        <fullName evidence="3">cAMP-binding domain of CRP or a regulatory subunit of cAMP-dependent protein kinases</fullName>
    </recommendedName>
</protein>
<dbReference type="EMBL" id="FOVL01000026">
    <property type="protein sequence ID" value="SFN91836.1"/>
    <property type="molecule type" value="Genomic_DNA"/>
</dbReference>
<dbReference type="Proteomes" id="UP000199153">
    <property type="component" value="Unassembled WGS sequence"/>
</dbReference>
<proteinExistence type="predicted"/>
<accession>A0A1I5CYA0</accession>
<dbReference type="AlphaFoldDB" id="A0A1I5CYA0"/>
<evidence type="ECO:0000313" key="2">
    <source>
        <dbReference type="Proteomes" id="UP000199153"/>
    </source>
</evidence>
<gene>
    <name evidence="1" type="ORF">SAMN05660413_03069</name>
</gene>
<evidence type="ECO:0000313" key="1">
    <source>
        <dbReference type="EMBL" id="SFN91836.1"/>
    </source>
</evidence>
<dbReference type="RefSeq" id="WP_245760469.1">
    <property type="nucleotide sequence ID" value="NZ_FOVL01000026.1"/>
</dbReference>
<keyword evidence="2" id="KW-1185">Reference proteome</keyword>
<name>A0A1I5CYA0_9FLAO</name>